<dbReference type="EMBL" id="ML213591">
    <property type="protein sequence ID" value="TFK43772.1"/>
    <property type="molecule type" value="Genomic_DNA"/>
</dbReference>
<dbReference type="OrthoDB" id="4225815at2759"/>
<dbReference type="AlphaFoldDB" id="A0A5C3MEJ5"/>
<evidence type="ECO:0000313" key="8">
    <source>
        <dbReference type="Proteomes" id="UP000308652"/>
    </source>
</evidence>
<feature type="signal peptide" evidence="6">
    <location>
        <begin position="1"/>
        <end position="27"/>
    </location>
</feature>
<organism evidence="7 8">
    <name type="scientific">Crucibulum laeve</name>
    <dbReference type="NCBI Taxonomy" id="68775"/>
    <lineage>
        <taxon>Eukaryota</taxon>
        <taxon>Fungi</taxon>
        <taxon>Dikarya</taxon>
        <taxon>Basidiomycota</taxon>
        <taxon>Agaricomycotina</taxon>
        <taxon>Agaricomycetes</taxon>
        <taxon>Agaricomycetidae</taxon>
        <taxon>Agaricales</taxon>
        <taxon>Agaricineae</taxon>
        <taxon>Nidulariaceae</taxon>
        <taxon>Crucibulum</taxon>
    </lineage>
</organism>
<dbReference type="Proteomes" id="UP000308652">
    <property type="component" value="Unassembled WGS sequence"/>
</dbReference>
<dbReference type="InterPro" id="IPR001338">
    <property type="entry name" value="Class_I_Hydrophobin"/>
</dbReference>
<evidence type="ECO:0000256" key="3">
    <source>
        <dbReference type="ARBA" id="ARBA00022512"/>
    </source>
</evidence>
<name>A0A5C3MEJ5_9AGAR</name>
<evidence type="ECO:0000256" key="1">
    <source>
        <dbReference type="ARBA" id="ARBA00004191"/>
    </source>
</evidence>
<evidence type="ECO:0000256" key="5">
    <source>
        <dbReference type="ARBA" id="ARBA00023157"/>
    </source>
</evidence>
<dbReference type="Pfam" id="PF01185">
    <property type="entry name" value="Hydrophobin"/>
    <property type="match status" value="1"/>
</dbReference>
<comment type="similarity">
    <text evidence="2 6">Belongs to the fungal hydrophobin family.</text>
</comment>
<keyword evidence="3 6" id="KW-0134">Cell wall</keyword>
<keyword evidence="4 6" id="KW-0964">Secreted</keyword>
<gene>
    <name evidence="7" type="ORF">BDQ12DRAFT_718960</name>
</gene>
<evidence type="ECO:0000313" key="7">
    <source>
        <dbReference type="EMBL" id="TFK43772.1"/>
    </source>
</evidence>
<sequence>MNLTAANSAAASAALGLLGVVVQDVIALVGLTCDPISVIGVGDDSCSAQVVCCEDNSFHSIVAIGCTPVDLSL</sequence>
<accession>A0A5C3MEJ5</accession>
<dbReference type="SMART" id="SM00075">
    <property type="entry name" value="HYDRO"/>
    <property type="match status" value="1"/>
</dbReference>
<evidence type="ECO:0000256" key="2">
    <source>
        <dbReference type="ARBA" id="ARBA00010446"/>
    </source>
</evidence>
<keyword evidence="5 6" id="KW-1015">Disulfide bond</keyword>
<feature type="chain" id="PRO_5023111651" description="Hydrophobin" evidence="6">
    <location>
        <begin position="28"/>
        <end position="73"/>
    </location>
</feature>
<keyword evidence="8" id="KW-1185">Reference proteome</keyword>
<comment type="subcellular location">
    <subcellularLocation>
        <location evidence="1 6">Secreted</location>
        <location evidence="1 6">Cell wall</location>
    </subcellularLocation>
</comment>
<evidence type="ECO:0000256" key="4">
    <source>
        <dbReference type="ARBA" id="ARBA00022525"/>
    </source>
</evidence>
<protein>
    <recommendedName>
        <fullName evidence="6">Hydrophobin</fullName>
    </recommendedName>
</protein>
<dbReference type="CDD" id="cd23507">
    <property type="entry name" value="hydrophobin_I"/>
    <property type="match status" value="1"/>
</dbReference>
<dbReference type="GO" id="GO:0009277">
    <property type="term" value="C:fungal-type cell wall"/>
    <property type="evidence" value="ECO:0007669"/>
    <property type="project" value="InterPro"/>
</dbReference>
<keyword evidence="6" id="KW-0732">Signal</keyword>
<proteinExistence type="inferred from homology"/>
<reference evidence="7 8" key="1">
    <citation type="journal article" date="2019" name="Nat. Ecol. Evol.">
        <title>Megaphylogeny resolves global patterns of mushroom evolution.</title>
        <authorList>
            <person name="Varga T."/>
            <person name="Krizsan K."/>
            <person name="Foldi C."/>
            <person name="Dima B."/>
            <person name="Sanchez-Garcia M."/>
            <person name="Sanchez-Ramirez S."/>
            <person name="Szollosi G.J."/>
            <person name="Szarkandi J.G."/>
            <person name="Papp V."/>
            <person name="Albert L."/>
            <person name="Andreopoulos W."/>
            <person name="Angelini C."/>
            <person name="Antonin V."/>
            <person name="Barry K.W."/>
            <person name="Bougher N.L."/>
            <person name="Buchanan P."/>
            <person name="Buyck B."/>
            <person name="Bense V."/>
            <person name="Catcheside P."/>
            <person name="Chovatia M."/>
            <person name="Cooper J."/>
            <person name="Damon W."/>
            <person name="Desjardin D."/>
            <person name="Finy P."/>
            <person name="Geml J."/>
            <person name="Haridas S."/>
            <person name="Hughes K."/>
            <person name="Justo A."/>
            <person name="Karasinski D."/>
            <person name="Kautmanova I."/>
            <person name="Kiss B."/>
            <person name="Kocsube S."/>
            <person name="Kotiranta H."/>
            <person name="LaButti K.M."/>
            <person name="Lechner B.E."/>
            <person name="Liimatainen K."/>
            <person name="Lipzen A."/>
            <person name="Lukacs Z."/>
            <person name="Mihaltcheva S."/>
            <person name="Morgado L.N."/>
            <person name="Niskanen T."/>
            <person name="Noordeloos M.E."/>
            <person name="Ohm R.A."/>
            <person name="Ortiz-Santana B."/>
            <person name="Ovrebo C."/>
            <person name="Racz N."/>
            <person name="Riley R."/>
            <person name="Savchenko A."/>
            <person name="Shiryaev A."/>
            <person name="Soop K."/>
            <person name="Spirin V."/>
            <person name="Szebenyi C."/>
            <person name="Tomsovsky M."/>
            <person name="Tulloss R.E."/>
            <person name="Uehling J."/>
            <person name="Grigoriev I.V."/>
            <person name="Vagvolgyi C."/>
            <person name="Papp T."/>
            <person name="Martin F.M."/>
            <person name="Miettinen O."/>
            <person name="Hibbett D.S."/>
            <person name="Nagy L.G."/>
        </authorList>
    </citation>
    <scope>NUCLEOTIDE SEQUENCE [LARGE SCALE GENOMIC DNA]</scope>
    <source>
        <strain evidence="7 8">CBS 166.37</strain>
    </source>
</reference>
<evidence type="ECO:0000256" key="6">
    <source>
        <dbReference type="RuleBase" id="RU365009"/>
    </source>
</evidence>
<dbReference type="GO" id="GO:0005199">
    <property type="term" value="F:structural constituent of cell wall"/>
    <property type="evidence" value="ECO:0007669"/>
    <property type="project" value="InterPro"/>
</dbReference>